<dbReference type="InterPro" id="IPR006968">
    <property type="entry name" value="RUS_fam"/>
</dbReference>
<dbReference type="EMBL" id="HBGY01025317">
    <property type="protein sequence ID" value="CAD9597796.1"/>
    <property type="molecule type" value="Transcribed_RNA"/>
</dbReference>
<protein>
    <recommendedName>
        <fullName evidence="2">Protein root UVB sensitive/RUS domain-containing protein</fullName>
    </recommendedName>
</protein>
<dbReference type="PANTHER" id="PTHR12770">
    <property type="entry name" value="RUS1 FAMILY PROTEIN C16ORF58"/>
    <property type="match status" value="1"/>
</dbReference>
<feature type="domain" description="Protein root UVB sensitive/RUS" evidence="2">
    <location>
        <begin position="4"/>
        <end position="137"/>
    </location>
</feature>
<reference evidence="3" key="1">
    <citation type="submission" date="2021-01" db="EMBL/GenBank/DDBJ databases">
        <authorList>
            <person name="Corre E."/>
            <person name="Pelletier E."/>
            <person name="Niang G."/>
            <person name="Scheremetjew M."/>
            <person name="Finn R."/>
            <person name="Kale V."/>
            <person name="Holt S."/>
            <person name="Cochrane G."/>
            <person name="Meng A."/>
            <person name="Brown T."/>
            <person name="Cohen L."/>
        </authorList>
    </citation>
    <scope>NUCLEOTIDE SEQUENCE</scope>
    <source>
        <strain evidence="3">B650</strain>
    </source>
</reference>
<sequence length="313" mass="34753">MVRRMVSGISLDIATMLEILSPLFPAGSFLLIASLANVGKNISFLSASASRASLHQSLALRNNLADVTAKAGSQAIAASIVGTSLGCCISPLIGDFTNLVPCFFVLSVVHQVSNYLSLKAVPIKSLNIRRLHHILNVVVMDKRSDFHVLSPAEVAQLESFLPFTVQPTRNWLKIGCSLNHFCPDASTFDCLRNAVGREEKYMINIDISSSNTKEKSAAAQRSFREIRIIFMEEAQGEDLLRGFFHCYCIFDGIRQTNIDDIGCAHHLVQQSKPKQDLVNRLIAQMQLKGWKTDTDNVFVELDEHDSYRLKIVD</sequence>
<evidence type="ECO:0000256" key="1">
    <source>
        <dbReference type="ARBA" id="ARBA00007558"/>
    </source>
</evidence>
<gene>
    <name evidence="3" type="ORF">LDAN0321_LOCUS15621</name>
</gene>
<dbReference type="PANTHER" id="PTHR12770:SF22">
    <property type="entry name" value="PROTEIN ROOT UVB SENSITIVE 1, CHLOROPLASTIC"/>
    <property type="match status" value="1"/>
</dbReference>
<dbReference type="Pfam" id="PF04884">
    <property type="entry name" value="UVB_sens_prot"/>
    <property type="match status" value="1"/>
</dbReference>
<organism evidence="3">
    <name type="scientific">Leptocylindrus danicus</name>
    <dbReference type="NCBI Taxonomy" id="163516"/>
    <lineage>
        <taxon>Eukaryota</taxon>
        <taxon>Sar</taxon>
        <taxon>Stramenopiles</taxon>
        <taxon>Ochrophyta</taxon>
        <taxon>Bacillariophyta</taxon>
        <taxon>Coscinodiscophyceae</taxon>
        <taxon>Chaetocerotophycidae</taxon>
        <taxon>Leptocylindrales</taxon>
        <taxon>Leptocylindraceae</taxon>
        <taxon>Leptocylindrus</taxon>
    </lineage>
</organism>
<comment type="similarity">
    <text evidence="1">Belongs to the RUS1 family.</text>
</comment>
<accession>A0A7S2L6Z2</accession>
<dbReference type="InterPro" id="IPR054549">
    <property type="entry name" value="UVB_sens_RUS_dom"/>
</dbReference>
<proteinExistence type="inferred from homology"/>
<name>A0A7S2L6Z2_9STRA</name>
<evidence type="ECO:0000259" key="2">
    <source>
        <dbReference type="Pfam" id="PF04884"/>
    </source>
</evidence>
<evidence type="ECO:0000313" key="3">
    <source>
        <dbReference type="EMBL" id="CAD9597796.1"/>
    </source>
</evidence>
<dbReference type="AlphaFoldDB" id="A0A7S2L6Z2"/>